<gene>
    <name evidence="4" type="ORF">QTG54_000297</name>
</gene>
<keyword evidence="1 2" id="KW-0175">Coiled coil</keyword>
<dbReference type="AlphaFoldDB" id="A0AAD8YL33"/>
<dbReference type="InterPro" id="IPR049258">
    <property type="entry name" value="ODAD1_CC"/>
</dbReference>
<evidence type="ECO:0000313" key="4">
    <source>
        <dbReference type="EMBL" id="KAK1748358.1"/>
    </source>
</evidence>
<accession>A0AAD8YL33</accession>
<evidence type="ECO:0000259" key="3">
    <source>
        <dbReference type="Pfam" id="PF21773"/>
    </source>
</evidence>
<evidence type="ECO:0000313" key="5">
    <source>
        <dbReference type="Proteomes" id="UP001224775"/>
    </source>
</evidence>
<feature type="coiled-coil region" evidence="2">
    <location>
        <begin position="15"/>
        <end position="115"/>
    </location>
</feature>
<proteinExistence type="predicted"/>
<protein>
    <recommendedName>
        <fullName evidence="3">ODAD1 central coiled coil region domain-containing protein</fullName>
    </recommendedName>
</protein>
<organism evidence="4 5">
    <name type="scientific">Skeletonema marinoi</name>
    <dbReference type="NCBI Taxonomy" id="267567"/>
    <lineage>
        <taxon>Eukaryota</taxon>
        <taxon>Sar</taxon>
        <taxon>Stramenopiles</taxon>
        <taxon>Ochrophyta</taxon>
        <taxon>Bacillariophyta</taxon>
        <taxon>Coscinodiscophyceae</taxon>
        <taxon>Thalassiosirophycidae</taxon>
        <taxon>Thalassiosirales</taxon>
        <taxon>Skeletonemataceae</taxon>
        <taxon>Skeletonema</taxon>
        <taxon>Skeletonema marinoi-dohrnii complex</taxon>
    </lineage>
</organism>
<evidence type="ECO:0000256" key="1">
    <source>
        <dbReference type="ARBA" id="ARBA00023054"/>
    </source>
</evidence>
<name>A0AAD8YL33_9STRA</name>
<dbReference type="PANTHER" id="PTHR21694">
    <property type="entry name" value="COILED-COIL DOMAIN-CONTAINING PROTEIN 63"/>
    <property type="match status" value="1"/>
</dbReference>
<feature type="domain" description="ODAD1 central coiled coil region" evidence="3">
    <location>
        <begin position="137"/>
        <end position="348"/>
    </location>
</feature>
<evidence type="ECO:0000256" key="2">
    <source>
        <dbReference type="SAM" id="Coils"/>
    </source>
</evidence>
<comment type="caution">
    <text evidence="4">The sequence shown here is derived from an EMBL/GenBank/DDBJ whole genome shotgun (WGS) entry which is preliminary data.</text>
</comment>
<feature type="coiled-coil region" evidence="2">
    <location>
        <begin position="168"/>
        <end position="299"/>
    </location>
</feature>
<dbReference type="PANTHER" id="PTHR21694:SF18">
    <property type="entry name" value="COILED-COIL DOMAIN-CONTAINING PROTEIN 63"/>
    <property type="match status" value="1"/>
</dbReference>
<reference evidence="4" key="1">
    <citation type="submission" date="2023-06" db="EMBL/GenBank/DDBJ databases">
        <title>Survivors Of The Sea: Transcriptome response of Skeletonema marinoi to long-term dormancy.</title>
        <authorList>
            <person name="Pinder M.I.M."/>
            <person name="Kourtchenko O."/>
            <person name="Robertson E.K."/>
            <person name="Larsson T."/>
            <person name="Maumus F."/>
            <person name="Osuna-Cruz C.M."/>
            <person name="Vancaester E."/>
            <person name="Stenow R."/>
            <person name="Vandepoele K."/>
            <person name="Ploug H."/>
            <person name="Bruchert V."/>
            <person name="Godhe A."/>
            <person name="Topel M."/>
        </authorList>
    </citation>
    <scope>NUCLEOTIDE SEQUENCE</scope>
    <source>
        <strain evidence="4">R05AC</strain>
    </source>
</reference>
<dbReference type="Pfam" id="PF21773">
    <property type="entry name" value="ODAD1_CC"/>
    <property type="match status" value="1"/>
</dbReference>
<dbReference type="EMBL" id="JATAAI010000001">
    <property type="protein sequence ID" value="KAK1748358.1"/>
    <property type="molecule type" value="Genomic_DNA"/>
</dbReference>
<dbReference type="Proteomes" id="UP001224775">
    <property type="component" value="Unassembled WGS sequence"/>
</dbReference>
<keyword evidence="5" id="KW-1185">Reference proteome</keyword>
<dbReference type="InterPro" id="IPR051876">
    <property type="entry name" value="ODA-DC/CCD"/>
</dbReference>
<sequence>MRRTNGKDGGGGKDLQVLQNEYKHMQVNRNAFANESELVLRKQQTTLNKLRAENETLKTDVARLQTRSMTRPINSFEQSQLDKLYQELDKYSCLVEAEKAKAAAMEKDVGTLRDEIWKRHKEMGGVNAAANNTRLLEKQSRMLESRLDQSLVKFNKCVSRNKMLRKEIDCLRGDRVTYEKVYKKLENDLKEQTRQMALIIEQSNQAYEQRDRAQLEMAALEQANRKEEDAYHEQLTELIDELENVNEQLLSSTRQQTAMIDPDEEERKEVEREEAERAIEIANAEKECAQQRKERMENFQGAFHQISVATGISDVDELVKVFIKNEEQNFSLFSYLNEQAGKLRDWRMTSSHFKRRRRSTKKLMQTTLNKMMKYSRLKTESRRPRNKLPCMN</sequence>